<dbReference type="SMART" id="SM00248">
    <property type="entry name" value="ANK"/>
    <property type="match status" value="9"/>
</dbReference>
<dbReference type="PANTHER" id="PTHR24198:SF165">
    <property type="entry name" value="ANKYRIN REPEAT-CONTAINING PROTEIN-RELATED"/>
    <property type="match status" value="1"/>
</dbReference>
<dbReference type="Proteomes" id="UP001172102">
    <property type="component" value="Unassembled WGS sequence"/>
</dbReference>
<organism evidence="6 7">
    <name type="scientific">Lasiosphaeris hirsuta</name>
    <dbReference type="NCBI Taxonomy" id="260670"/>
    <lineage>
        <taxon>Eukaryota</taxon>
        <taxon>Fungi</taxon>
        <taxon>Dikarya</taxon>
        <taxon>Ascomycota</taxon>
        <taxon>Pezizomycotina</taxon>
        <taxon>Sordariomycetes</taxon>
        <taxon>Sordariomycetidae</taxon>
        <taxon>Sordariales</taxon>
        <taxon>Lasiosphaeriaceae</taxon>
        <taxon>Lasiosphaeris</taxon>
    </lineage>
</organism>
<comment type="caution">
    <text evidence="6">The sequence shown here is derived from an EMBL/GenBank/DDBJ whole genome shotgun (WGS) entry which is preliminary data.</text>
</comment>
<keyword evidence="7" id="KW-1185">Reference proteome</keyword>
<evidence type="ECO:0000259" key="5">
    <source>
        <dbReference type="Pfam" id="PF24883"/>
    </source>
</evidence>
<evidence type="ECO:0000256" key="4">
    <source>
        <dbReference type="SAM" id="MobiDB-lite"/>
    </source>
</evidence>
<dbReference type="PROSITE" id="PS50297">
    <property type="entry name" value="ANK_REP_REGION"/>
    <property type="match status" value="4"/>
</dbReference>
<dbReference type="InterPro" id="IPR036770">
    <property type="entry name" value="Ankyrin_rpt-contain_sf"/>
</dbReference>
<gene>
    <name evidence="6" type="ORF">B0H67DRAFT_679597</name>
</gene>
<protein>
    <recommendedName>
        <fullName evidence="5">Nephrocystin 3-like N-terminal domain-containing protein</fullName>
    </recommendedName>
</protein>
<dbReference type="SUPFAM" id="SSF48403">
    <property type="entry name" value="Ankyrin repeat"/>
    <property type="match status" value="3"/>
</dbReference>
<sequence length="1411" mass="155718">MTTKTLAYGIEVLWEPPKPTKIDIDIVANGLRKAVGENVRILLFNKSSIRRGDALDTLSDSLLSGLQSARSGENAAYRRRPVVFIGHSTGGLIIASAVVMARVDRARFQGLAEAICGAIFIGTPFGGFSAAHLVANLDSDTRETVKRVESPLLGLLFPNIDNEAVKELTDNFRAAAWQGMVKMDLFFFYEGLKTDLSRLVPRAMGDSWAKFIGPDSKQLMVKNQHSNILAGYGSICVTRDHQNLVRFASCHDPGLTVILKPIKRVVKGALDMVERRFDEVDGGLIDHSSVEEVLKVLDDAEVEEQYGKMKKKVYLPSDIPCVLDSEEFTNWLSDIADHRSIKCLQISGRDGRGKGAAAVSAINNLKFRQSRTPMLLGYFFCRSMNKGELRAEMILRSLLRQLISQQRCLYRYATQFVPVGPTADGFPGPLSEAEWTLDNLMSAFCQILVDESVRAVYFVICGLDALDESCVTTKKLMDFLKMELEADDASSWSKSKRERNMKRRIDLDDGKYDAAALMRLRDYSNRKVSTLEHEKGYDKALSYFASSLIAKQANASGWGVGWIDIAAILLQDLPAHTEALEVRRHLERISQNLGELLHSKWKKILGDDDNLVLDETKEILRALLLCERNPTRGELAVLTGLSSERVWMLLGRCKPLLAEQEEGGAVVFAPGGKGGDQVMLHLRSASASLLGLDDDETKWQHGVLAWRCFIDLQRKPCRYSIEHWVSHAKLATKELAERISCEEDFWEMHSVVRRRWLGEYQSFFSSTSTNLNAAKYPNYLTAERSTGLHAATAVGYADLVSALMKRSRSKSRFGGECEENIHNGNGHIPLHLAAYQGRSDIIEILARETECEVCFYRPAEGHIMTPLAMAAIAGHDESLTKLLGYYWLCGFPREPERGLVINCAIRSGNVGTVKVLINDDRIPRTKTKNPGANQISDDTPYPHPLLVVAARSELEMVSLFLNHYEHGSSSPGVYLTLSDYSRAFSQSLENSRDDVTEFLLEKLWRMLRYGGHTECSGILQKGLDNAAQTGKWKCVNFFLAKGLLSRKAKWDDVIVAIANSASEHADILEKISKTMGESVPEETLAKALRIATLAKKRETVQVLLETFKLSANTTTRPLGSVTALTTAAEDGTGDLVTLLLKHGASVDPVFGWPLQAAAARGRTDIVRHLLKEGAEVNRLIRDARFPWCTALEAATERGHQGVVEVLLEHKADPNGGIGEKERYPIVAAAYLGYTDIFKMLLDHAAAEVDVFDVKFGGNPLIGAAGVLPTSLIQELLKKGVVDINANDRRGDTALIRAALAGSAETVRELLHSGADATRVNNRTVNALQAAREGGNPECLDLLIDQVLFHMSGIRLKPIDLARAFFVGQVPGPEYPKSEGDEETADEGGCLTPDYTNRTNGNSVGCGESGKH</sequence>
<feature type="repeat" description="ANK" evidence="3">
    <location>
        <begin position="1153"/>
        <end position="1181"/>
    </location>
</feature>
<dbReference type="EMBL" id="JAUKUA010000001">
    <property type="protein sequence ID" value="KAK0732102.1"/>
    <property type="molecule type" value="Genomic_DNA"/>
</dbReference>
<dbReference type="Pfam" id="PF12796">
    <property type="entry name" value="Ank_2"/>
    <property type="match status" value="3"/>
</dbReference>
<dbReference type="InterPro" id="IPR029058">
    <property type="entry name" value="AB_hydrolase_fold"/>
</dbReference>
<accession>A0AA40BD97</accession>
<evidence type="ECO:0000256" key="1">
    <source>
        <dbReference type="ARBA" id="ARBA00022737"/>
    </source>
</evidence>
<evidence type="ECO:0000256" key="2">
    <source>
        <dbReference type="ARBA" id="ARBA00023043"/>
    </source>
</evidence>
<dbReference type="Pfam" id="PF24883">
    <property type="entry name" value="NPHP3_N"/>
    <property type="match status" value="1"/>
</dbReference>
<keyword evidence="2 3" id="KW-0040">ANK repeat</keyword>
<dbReference type="InterPro" id="IPR002110">
    <property type="entry name" value="Ankyrin_rpt"/>
</dbReference>
<dbReference type="PANTHER" id="PTHR24198">
    <property type="entry name" value="ANKYRIN REPEAT AND PROTEIN KINASE DOMAIN-CONTAINING PROTEIN"/>
    <property type="match status" value="1"/>
</dbReference>
<feature type="compositionally biased region" description="Polar residues" evidence="4">
    <location>
        <begin position="1393"/>
        <end position="1402"/>
    </location>
</feature>
<feature type="repeat" description="ANK" evidence="3">
    <location>
        <begin position="1119"/>
        <end position="1147"/>
    </location>
</feature>
<keyword evidence="1" id="KW-0677">Repeat</keyword>
<dbReference type="Gene3D" id="1.25.40.20">
    <property type="entry name" value="Ankyrin repeat-containing domain"/>
    <property type="match status" value="3"/>
</dbReference>
<dbReference type="Gene3D" id="3.40.50.1820">
    <property type="entry name" value="alpha/beta hydrolase"/>
    <property type="match status" value="1"/>
</dbReference>
<evidence type="ECO:0000313" key="7">
    <source>
        <dbReference type="Proteomes" id="UP001172102"/>
    </source>
</evidence>
<reference evidence="6" key="1">
    <citation type="submission" date="2023-06" db="EMBL/GenBank/DDBJ databases">
        <title>Genome-scale phylogeny and comparative genomics of the fungal order Sordariales.</title>
        <authorList>
            <consortium name="Lawrence Berkeley National Laboratory"/>
            <person name="Hensen N."/>
            <person name="Bonometti L."/>
            <person name="Westerberg I."/>
            <person name="Brannstrom I.O."/>
            <person name="Guillou S."/>
            <person name="Cros-Aarteil S."/>
            <person name="Calhoun S."/>
            <person name="Haridas S."/>
            <person name="Kuo A."/>
            <person name="Mondo S."/>
            <person name="Pangilinan J."/>
            <person name="Riley R."/>
            <person name="Labutti K."/>
            <person name="Andreopoulos B."/>
            <person name="Lipzen A."/>
            <person name="Chen C."/>
            <person name="Yanf M."/>
            <person name="Daum C."/>
            <person name="Ng V."/>
            <person name="Clum A."/>
            <person name="Steindorff A."/>
            <person name="Ohm R."/>
            <person name="Martin F."/>
            <person name="Silar P."/>
            <person name="Natvig D."/>
            <person name="Lalanne C."/>
            <person name="Gautier V."/>
            <person name="Ament-Velasquez S.L."/>
            <person name="Kruys A."/>
            <person name="Hutchinson M.I."/>
            <person name="Powell A.J."/>
            <person name="Barry K."/>
            <person name="Miller A.N."/>
            <person name="Grigoriev I.V."/>
            <person name="Debuchy R."/>
            <person name="Gladieux P."/>
            <person name="Thoren M.H."/>
            <person name="Johannesson H."/>
        </authorList>
    </citation>
    <scope>NUCLEOTIDE SEQUENCE</scope>
    <source>
        <strain evidence="6">SMH4607-1</strain>
    </source>
</reference>
<feature type="repeat" description="ANK" evidence="3">
    <location>
        <begin position="1289"/>
        <end position="1321"/>
    </location>
</feature>
<proteinExistence type="predicted"/>
<evidence type="ECO:0000256" key="3">
    <source>
        <dbReference type="PROSITE-ProRule" id="PRU00023"/>
    </source>
</evidence>
<feature type="region of interest" description="Disordered" evidence="4">
    <location>
        <begin position="1373"/>
        <end position="1411"/>
    </location>
</feature>
<feature type="repeat" description="ANK" evidence="3">
    <location>
        <begin position="825"/>
        <end position="845"/>
    </location>
</feature>
<dbReference type="SUPFAM" id="SSF53474">
    <property type="entry name" value="alpha/beta-Hydrolases"/>
    <property type="match status" value="1"/>
</dbReference>
<dbReference type="PROSITE" id="PS50088">
    <property type="entry name" value="ANK_REPEAT"/>
    <property type="match status" value="4"/>
</dbReference>
<dbReference type="Pfam" id="PF00023">
    <property type="entry name" value="Ank"/>
    <property type="match status" value="1"/>
</dbReference>
<feature type="domain" description="Nephrocystin 3-like N-terminal" evidence="5">
    <location>
        <begin position="322"/>
        <end position="484"/>
    </location>
</feature>
<name>A0AA40BD97_9PEZI</name>
<dbReference type="GO" id="GO:0005737">
    <property type="term" value="C:cytoplasm"/>
    <property type="evidence" value="ECO:0007669"/>
    <property type="project" value="TreeGrafter"/>
</dbReference>
<evidence type="ECO:0000313" key="6">
    <source>
        <dbReference type="EMBL" id="KAK0732102.1"/>
    </source>
</evidence>
<dbReference type="InterPro" id="IPR056884">
    <property type="entry name" value="NPHP3-like_N"/>
</dbReference>